<reference evidence="4 5" key="1">
    <citation type="journal article" date="2018" name="Arch. Microbiol.">
        <title>New insights into the metabolic potential of the phototrophic purple bacterium Rhodopila globiformis DSM 161(T) from its draft genome sequence and evidence for a vanadium-dependent nitrogenase.</title>
        <authorList>
            <person name="Imhoff J.F."/>
            <person name="Rahn T."/>
            <person name="Kunzel S."/>
            <person name="Neulinger S.C."/>
        </authorList>
    </citation>
    <scope>NUCLEOTIDE SEQUENCE [LARGE SCALE GENOMIC DNA]</scope>
    <source>
        <strain evidence="4 5">DSM 161</strain>
    </source>
</reference>
<dbReference type="EMBL" id="NHRY01000219">
    <property type="protein sequence ID" value="PPQ29996.1"/>
    <property type="molecule type" value="Genomic_DNA"/>
</dbReference>
<feature type="transmembrane region" description="Helical" evidence="1">
    <location>
        <begin position="369"/>
        <end position="389"/>
    </location>
</feature>
<evidence type="ECO:0000259" key="3">
    <source>
        <dbReference type="Pfam" id="PF26629"/>
    </source>
</evidence>
<dbReference type="CDD" id="cd04179">
    <property type="entry name" value="DPM_DPG-synthase_like"/>
    <property type="match status" value="1"/>
</dbReference>
<keyword evidence="1" id="KW-0812">Transmembrane</keyword>
<evidence type="ECO:0000259" key="2">
    <source>
        <dbReference type="Pfam" id="PF00535"/>
    </source>
</evidence>
<dbReference type="InterPro" id="IPR058718">
    <property type="entry name" value="Agl6_TM_C"/>
</dbReference>
<dbReference type="Pfam" id="PF26629">
    <property type="entry name" value="GT2_TM_C"/>
    <property type="match status" value="1"/>
</dbReference>
<evidence type="ECO:0000313" key="5">
    <source>
        <dbReference type="Proteomes" id="UP000239724"/>
    </source>
</evidence>
<dbReference type="PANTHER" id="PTHR48090">
    <property type="entry name" value="UNDECAPRENYL-PHOSPHATE 4-DEOXY-4-FORMAMIDO-L-ARABINOSE TRANSFERASE-RELATED"/>
    <property type="match status" value="1"/>
</dbReference>
<dbReference type="InterPro" id="IPR001173">
    <property type="entry name" value="Glyco_trans_2-like"/>
</dbReference>
<feature type="domain" description="Glycosyltransferase 2-like" evidence="2">
    <location>
        <begin position="17"/>
        <end position="176"/>
    </location>
</feature>
<keyword evidence="1" id="KW-1133">Transmembrane helix</keyword>
<feature type="transmembrane region" description="Helical" evidence="1">
    <location>
        <begin position="242"/>
        <end position="263"/>
    </location>
</feature>
<organism evidence="4 5">
    <name type="scientific">Rhodopila globiformis</name>
    <name type="common">Rhodopseudomonas globiformis</name>
    <dbReference type="NCBI Taxonomy" id="1071"/>
    <lineage>
        <taxon>Bacteria</taxon>
        <taxon>Pseudomonadati</taxon>
        <taxon>Pseudomonadota</taxon>
        <taxon>Alphaproteobacteria</taxon>
        <taxon>Acetobacterales</taxon>
        <taxon>Acetobacteraceae</taxon>
        <taxon>Rhodopila</taxon>
    </lineage>
</organism>
<dbReference type="PANTHER" id="PTHR48090:SF7">
    <property type="entry name" value="RFBJ PROTEIN"/>
    <property type="match status" value="1"/>
</dbReference>
<dbReference type="InterPro" id="IPR029044">
    <property type="entry name" value="Nucleotide-diphossugar_trans"/>
</dbReference>
<feature type="transmembrane region" description="Helical" evidence="1">
    <location>
        <begin position="278"/>
        <end position="301"/>
    </location>
</feature>
<dbReference type="Proteomes" id="UP000239724">
    <property type="component" value="Unassembled WGS sequence"/>
</dbReference>
<sequence>MNATLDRTSAQIECELSIVMPCLNERETLVQCIRKAKAFLQREGINGEVIIADNGSTDGSQQLAEDAGARVVAIPVKGYGSALIGGIRAARGRYVIMGDSDDSYDFSELGAFVTKLREGWQLVMGNRFKGGIHPGAMPPLHRYLGNPVLSTIGRTFFKSPCSDFHCGLRGFDRAAILALGLQAPGMEFASEMVVKASIQQLRITEVPIILWPDGRSRPPHLRSWRDGWRHLRFLLLFSPRWLFLYPGAAMFGLGLLLMALLLAGPREVGHVQFDIHTIYYSSLAIVIGFQAVLFWVCAKLYGMREGIVPREDPRFDRFLRWFTLEHCLLAAGALLLLGVGAGVSAVIAWESTGFGSLAPEQMMRVVIPSGTAILLAFQLIYGSFFFNLLGIQADRGGLPIVQEDTHGL</sequence>
<comment type="caution">
    <text evidence="4">The sequence shown here is derived from an EMBL/GenBank/DDBJ whole genome shotgun (WGS) entry which is preliminary data.</text>
</comment>
<keyword evidence="1" id="KW-0472">Membrane</keyword>
<protein>
    <submittedName>
        <fullName evidence="4">Dolichol-P-glucose synthetase</fullName>
    </submittedName>
</protein>
<evidence type="ECO:0000313" key="4">
    <source>
        <dbReference type="EMBL" id="PPQ29996.1"/>
    </source>
</evidence>
<dbReference type="Gene3D" id="3.90.550.10">
    <property type="entry name" value="Spore Coat Polysaccharide Biosynthesis Protein SpsA, Chain A"/>
    <property type="match status" value="1"/>
</dbReference>
<keyword evidence="5" id="KW-1185">Reference proteome</keyword>
<dbReference type="OrthoDB" id="3177103at2"/>
<dbReference type="InterPro" id="IPR050256">
    <property type="entry name" value="Glycosyltransferase_2"/>
</dbReference>
<feature type="transmembrane region" description="Helical" evidence="1">
    <location>
        <begin position="322"/>
        <end position="349"/>
    </location>
</feature>
<proteinExistence type="predicted"/>
<dbReference type="AlphaFoldDB" id="A0A2S6N5V2"/>
<gene>
    <name evidence="4" type="ORF">CCS01_20405</name>
</gene>
<dbReference type="SUPFAM" id="SSF53448">
    <property type="entry name" value="Nucleotide-diphospho-sugar transferases"/>
    <property type="match status" value="1"/>
</dbReference>
<dbReference type="Pfam" id="PF00535">
    <property type="entry name" value="Glycos_transf_2"/>
    <property type="match status" value="1"/>
</dbReference>
<feature type="domain" description="Low-salt glycan biosynthesis hexosyltransferase Agl6 C-terminal transmembrane region" evidence="3">
    <location>
        <begin position="296"/>
        <end position="390"/>
    </location>
</feature>
<accession>A0A2S6N5V2</accession>
<evidence type="ECO:0000256" key="1">
    <source>
        <dbReference type="SAM" id="Phobius"/>
    </source>
</evidence>
<name>A0A2S6N5V2_RHOGL</name>